<sequence>MLTNDWVEFIKNVLSPSAFNEVALATLRALYGTPVLLADGTGDGGADAWIEFQAGRKPVQLHSGLKEAWDVKLSGALDRYELLRTSGRLFFVCAQTPAAPEPKLAQLEMKYGVVIKFYDARSIASLAAEPDRYPEVYAVLARIIGASAARATPRPWSPSVDARLAFTFFHENSGDFRAEVARSVLAACLYRTSTPISVDALLSHAVDAAGIGTSVRRLFRRELDTLAAEGLVEVREAEVAATRTLAARTKAALDIQAAAAERLREDCIEALEGRIHDAERRRSAVDDVFDDLGLLVREVPPSALTGRTSEELTRRLDRVERRLADHLMPRGGTSSEALKELVDVVSASPYGKALGAAELFIQMTSRESDELATALTHGNDLTIWLDASVALPMLCGMFDRVAHGWTTSESAVELHQALRKRGIMAVIPSVYIEEMAAHLLEAARRYRSFIGVDEDLARSENFYVAHFHAVAQRRSEPATLVRFDEFLQDLGLPHDWESDRWSQEPRRLRRVVEQSLETLAKRYEIGSQRIVSTEAVALQDEPRRSDIVLRHDRCVARELEEKVGSAGGGVLLCSEDQWFIGVLAAKQLLALHPAALLDVVQIVRPRDEPRRLASMRELAATFSERALSRGAAVWDLLAQLEAPQLSDRELLRRAKDFKSAWLRRTNRETLPRAADWQRFKVTGSFDA</sequence>
<dbReference type="RefSeq" id="WP_050431801.1">
    <property type="nucleotide sequence ID" value="NZ_CP012159.1"/>
</dbReference>
<dbReference type="OrthoDB" id="7052423at2"/>
<evidence type="ECO:0008006" key="3">
    <source>
        <dbReference type="Google" id="ProtNLM"/>
    </source>
</evidence>
<evidence type="ECO:0000313" key="2">
    <source>
        <dbReference type="Proteomes" id="UP000067626"/>
    </source>
</evidence>
<proteinExistence type="predicted"/>
<name>A0A0K1EGQ6_CHOCO</name>
<dbReference type="KEGG" id="ccro:CMC5_039190"/>
<evidence type="ECO:0000313" key="1">
    <source>
        <dbReference type="EMBL" id="AKT39768.1"/>
    </source>
</evidence>
<dbReference type="AlphaFoldDB" id="A0A0K1EGQ6"/>
<gene>
    <name evidence="1" type="ORF">CMC5_039190</name>
</gene>
<dbReference type="EMBL" id="CP012159">
    <property type="protein sequence ID" value="AKT39768.1"/>
    <property type="molecule type" value="Genomic_DNA"/>
</dbReference>
<accession>A0A0K1EGQ6</accession>
<dbReference type="Proteomes" id="UP000067626">
    <property type="component" value="Chromosome"/>
</dbReference>
<protein>
    <recommendedName>
        <fullName evidence="3">Restriction endonuclease type IV Mrr domain-containing protein</fullName>
    </recommendedName>
</protein>
<dbReference type="STRING" id="52.CMC5_039190"/>
<reference evidence="1 2" key="1">
    <citation type="submission" date="2015-07" db="EMBL/GenBank/DDBJ databases">
        <title>Genome analysis of myxobacterium Chondromyces crocatus Cm c5 reveals a high potential for natural compound synthesis and the genetic basis for the loss of fruiting body formation.</title>
        <authorList>
            <person name="Zaburannyi N."/>
            <person name="Bunk B."/>
            <person name="Maier J."/>
            <person name="Overmann J."/>
            <person name="Mueller R."/>
        </authorList>
    </citation>
    <scope>NUCLEOTIDE SEQUENCE [LARGE SCALE GENOMIC DNA]</scope>
    <source>
        <strain evidence="1 2">Cm c5</strain>
    </source>
</reference>
<organism evidence="1 2">
    <name type="scientific">Chondromyces crocatus</name>
    <dbReference type="NCBI Taxonomy" id="52"/>
    <lineage>
        <taxon>Bacteria</taxon>
        <taxon>Pseudomonadati</taxon>
        <taxon>Myxococcota</taxon>
        <taxon>Polyangia</taxon>
        <taxon>Polyangiales</taxon>
        <taxon>Polyangiaceae</taxon>
        <taxon>Chondromyces</taxon>
    </lineage>
</organism>
<keyword evidence="2" id="KW-1185">Reference proteome</keyword>